<dbReference type="EMBL" id="LAZR01027417">
    <property type="protein sequence ID" value="KKL65796.1"/>
    <property type="molecule type" value="Genomic_DNA"/>
</dbReference>
<sequence length="159" mass="18479">MGVPQGRTIDEWLHCLESMLKIPEIKVIGLSKLSIPIIMQNELTPARLVLCNLIKRLYNTEKIEWHCLGGSNLILKELIEQETFIRSMDSSAPFWYGWLLRKLDVSGVAHFKTKLDFYKMSPDVSRRETIQYNIQLVLEAAHGNRPKHNRPFYQADQVL</sequence>
<organism evidence="1">
    <name type="scientific">marine sediment metagenome</name>
    <dbReference type="NCBI Taxonomy" id="412755"/>
    <lineage>
        <taxon>unclassified sequences</taxon>
        <taxon>metagenomes</taxon>
        <taxon>ecological metagenomes</taxon>
    </lineage>
</organism>
<gene>
    <name evidence="1" type="ORF">LCGC14_2151410</name>
</gene>
<dbReference type="AlphaFoldDB" id="A0A0F9EHR2"/>
<accession>A0A0F9EHR2</accession>
<reference evidence="1" key="1">
    <citation type="journal article" date="2015" name="Nature">
        <title>Complex archaea that bridge the gap between prokaryotes and eukaryotes.</title>
        <authorList>
            <person name="Spang A."/>
            <person name="Saw J.H."/>
            <person name="Jorgensen S.L."/>
            <person name="Zaremba-Niedzwiedzka K."/>
            <person name="Martijn J."/>
            <person name="Lind A.E."/>
            <person name="van Eijk R."/>
            <person name="Schleper C."/>
            <person name="Guy L."/>
            <person name="Ettema T.J."/>
        </authorList>
    </citation>
    <scope>NUCLEOTIDE SEQUENCE</scope>
</reference>
<proteinExistence type="predicted"/>
<evidence type="ECO:0000313" key="1">
    <source>
        <dbReference type="EMBL" id="KKL65796.1"/>
    </source>
</evidence>
<name>A0A0F9EHR2_9ZZZZ</name>
<protein>
    <submittedName>
        <fullName evidence="1">Uncharacterized protein</fullName>
    </submittedName>
</protein>
<comment type="caution">
    <text evidence="1">The sequence shown here is derived from an EMBL/GenBank/DDBJ whole genome shotgun (WGS) entry which is preliminary data.</text>
</comment>